<keyword evidence="4" id="KW-1185">Reference proteome</keyword>
<feature type="transmembrane region" description="Helical" evidence="2">
    <location>
        <begin position="202"/>
        <end position="227"/>
    </location>
</feature>
<keyword evidence="2" id="KW-1133">Transmembrane helix</keyword>
<evidence type="ECO:0000313" key="3">
    <source>
        <dbReference type="EMBL" id="SCV71094.1"/>
    </source>
</evidence>
<sequence length="621" mass="68084">MASPAGSGSSHVTPYALIIGFTKTEVYRVPSKGFRARMITLAVLNVILIIGSLVYLAIAHRERQRNTRRGSDASCQQKRQRAFWLFRRVRFKGAHTLQFQGRIGNLTRCATQVDRSSGKLIIPNHRILGAVFGIAVAVTWIGLTLDSINVFINQGSMRDSFGWRAFLLMPMFGHGWITVWTSLTTFLMTTDRHSTFTVSSTLVNLFFVAVFVGGLSMAIICSCVNFSKGLKFWSAYVSFMATLERNDAAYPNLPADAYNLTLQQGAQVRAAGVGYFRSGAFTFGPCIILPLAIIVVNMAGLFLCRVLQRQIDYNKEQLMSAMTNGHQLTTSLMQEVGIPRPPSTEALKRSSLSKGLNFFESAGSIDEHNGKRLSASQVRRVSTDDTRNHCKDRARTIIVLTRARWELLLFSINAAAISAFIVGILIYLTIICHNLTIVTGTFSRFESAVYMSGWFYTTLSLVALTLLFFQAFQYKERTPTSFPTLGASAGSGTSFNSVGAAVPAPHVMSGTCAKSIVRPSHSRSCSFALPPPTLDRRDSEGSGVTGRWSSATQLFGRFANPRARRNSSIDSANMKTALEVNMMAVDRVVKEVMGKEEVGPTTSNAEQAMQEKLAPGGASQP</sequence>
<gene>
    <name evidence="3" type="ORF">BQ2448_2682</name>
</gene>
<feature type="transmembrane region" description="Helical" evidence="2">
    <location>
        <begin position="165"/>
        <end position="190"/>
    </location>
</feature>
<accession>A0A238FGS8</accession>
<dbReference type="OrthoDB" id="2535661at2759"/>
<feature type="transmembrane region" description="Helical" evidence="2">
    <location>
        <begin position="287"/>
        <end position="307"/>
    </location>
</feature>
<name>A0A238FGS8_9BASI</name>
<feature type="region of interest" description="Disordered" evidence="1">
    <location>
        <begin position="594"/>
        <end position="621"/>
    </location>
</feature>
<evidence type="ECO:0000313" key="4">
    <source>
        <dbReference type="Proteomes" id="UP000198372"/>
    </source>
</evidence>
<keyword evidence="2" id="KW-0812">Transmembrane</keyword>
<dbReference type="EMBL" id="FMSP01000007">
    <property type="protein sequence ID" value="SCV71094.1"/>
    <property type="molecule type" value="Genomic_DNA"/>
</dbReference>
<feature type="transmembrane region" description="Helical" evidence="2">
    <location>
        <begin position="38"/>
        <end position="59"/>
    </location>
</feature>
<proteinExistence type="predicted"/>
<reference evidence="4" key="1">
    <citation type="submission" date="2016-09" db="EMBL/GenBank/DDBJ databases">
        <authorList>
            <person name="Jeantristanb JTB J.-T."/>
            <person name="Ricardo R."/>
        </authorList>
    </citation>
    <scope>NUCLEOTIDE SEQUENCE [LARGE SCALE GENOMIC DNA]</scope>
</reference>
<feature type="transmembrane region" description="Helical" evidence="2">
    <location>
        <begin position="127"/>
        <end position="145"/>
    </location>
</feature>
<evidence type="ECO:0000256" key="2">
    <source>
        <dbReference type="SAM" id="Phobius"/>
    </source>
</evidence>
<protein>
    <submittedName>
        <fullName evidence="3">BQ2448_2682 protein</fullName>
    </submittedName>
</protein>
<organism evidence="3 4">
    <name type="scientific">Microbotryum intermedium</name>
    <dbReference type="NCBI Taxonomy" id="269621"/>
    <lineage>
        <taxon>Eukaryota</taxon>
        <taxon>Fungi</taxon>
        <taxon>Dikarya</taxon>
        <taxon>Basidiomycota</taxon>
        <taxon>Pucciniomycotina</taxon>
        <taxon>Microbotryomycetes</taxon>
        <taxon>Microbotryales</taxon>
        <taxon>Microbotryaceae</taxon>
        <taxon>Microbotryum</taxon>
    </lineage>
</organism>
<keyword evidence="2" id="KW-0472">Membrane</keyword>
<evidence type="ECO:0000256" key="1">
    <source>
        <dbReference type="SAM" id="MobiDB-lite"/>
    </source>
</evidence>
<feature type="transmembrane region" description="Helical" evidence="2">
    <location>
        <begin position="448"/>
        <end position="469"/>
    </location>
</feature>
<dbReference type="AlphaFoldDB" id="A0A238FGS8"/>
<dbReference type="Proteomes" id="UP000198372">
    <property type="component" value="Unassembled WGS sequence"/>
</dbReference>
<feature type="transmembrane region" description="Helical" evidence="2">
    <location>
        <begin position="407"/>
        <end position="428"/>
    </location>
</feature>